<dbReference type="InterPro" id="IPR000477">
    <property type="entry name" value="RT_dom"/>
</dbReference>
<reference evidence="3 4" key="1">
    <citation type="journal article" date="2016" name="Sci. Rep.">
        <title>The Dendrobium catenatum Lindl. genome sequence provides insights into polysaccharide synthase, floral development and adaptive evolution.</title>
        <authorList>
            <person name="Zhang G.Q."/>
            <person name="Xu Q."/>
            <person name="Bian C."/>
            <person name="Tsai W.C."/>
            <person name="Yeh C.M."/>
            <person name="Liu K.W."/>
            <person name="Yoshida K."/>
            <person name="Zhang L.S."/>
            <person name="Chang S.B."/>
            <person name="Chen F."/>
            <person name="Shi Y."/>
            <person name="Su Y.Y."/>
            <person name="Zhang Y.Q."/>
            <person name="Chen L.J."/>
            <person name="Yin Y."/>
            <person name="Lin M."/>
            <person name="Huang H."/>
            <person name="Deng H."/>
            <person name="Wang Z.W."/>
            <person name="Zhu S.L."/>
            <person name="Zhao X."/>
            <person name="Deng C."/>
            <person name="Niu S.C."/>
            <person name="Huang J."/>
            <person name="Wang M."/>
            <person name="Liu G.H."/>
            <person name="Yang H.J."/>
            <person name="Xiao X.J."/>
            <person name="Hsiao Y.Y."/>
            <person name="Wu W.L."/>
            <person name="Chen Y.Y."/>
            <person name="Mitsuda N."/>
            <person name="Ohme-Takagi M."/>
            <person name="Luo Y.B."/>
            <person name="Van de Peer Y."/>
            <person name="Liu Z.J."/>
        </authorList>
    </citation>
    <scope>NUCLEOTIDE SEQUENCE [LARGE SCALE GENOMIC DNA]</scope>
    <source>
        <tissue evidence="3">The whole plant</tissue>
    </source>
</reference>
<organism evidence="3 4">
    <name type="scientific">Dendrobium catenatum</name>
    <dbReference type="NCBI Taxonomy" id="906689"/>
    <lineage>
        <taxon>Eukaryota</taxon>
        <taxon>Viridiplantae</taxon>
        <taxon>Streptophyta</taxon>
        <taxon>Embryophyta</taxon>
        <taxon>Tracheophyta</taxon>
        <taxon>Spermatophyta</taxon>
        <taxon>Magnoliopsida</taxon>
        <taxon>Liliopsida</taxon>
        <taxon>Asparagales</taxon>
        <taxon>Orchidaceae</taxon>
        <taxon>Epidendroideae</taxon>
        <taxon>Malaxideae</taxon>
        <taxon>Dendrobiinae</taxon>
        <taxon>Dendrobium</taxon>
    </lineage>
</organism>
<feature type="transmembrane region" description="Helical" evidence="1">
    <location>
        <begin position="228"/>
        <end position="252"/>
    </location>
</feature>
<feature type="domain" description="Reverse transcriptase" evidence="2">
    <location>
        <begin position="1"/>
        <end position="192"/>
    </location>
</feature>
<protein>
    <submittedName>
        <fullName evidence="3">Ribonuclease H protein</fullName>
    </submittedName>
</protein>
<evidence type="ECO:0000313" key="4">
    <source>
        <dbReference type="Proteomes" id="UP000233837"/>
    </source>
</evidence>
<dbReference type="Proteomes" id="UP000233837">
    <property type="component" value="Unassembled WGS sequence"/>
</dbReference>
<name>A0A2I0WJI7_9ASPA</name>
<reference evidence="3 4" key="2">
    <citation type="journal article" date="2017" name="Nature">
        <title>The Apostasia genome and the evolution of orchids.</title>
        <authorList>
            <person name="Zhang G.Q."/>
            <person name="Liu K.W."/>
            <person name="Li Z."/>
            <person name="Lohaus R."/>
            <person name="Hsiao Y.Y."/>
            <person name="Niu S.C."/>
            <person name="Wang J.Y."/>
            <person name="Lin Y.C."/>
            <person name="Xu Q."/>
            <person name="Chen L.J."/>
            <person name="Yoshida K."/>
            <person name="Fujiwara S."/>
            <person name="Wang Z.W."/>
            <person name="Zhang Y.Q."/>
            <person name="Mitsuda N."/>
            <person name="Wang M."/>
            <person name="Liu G.H."/>
            <person name="Pecoraro L."/>
            <person name="Huang H.X."/>
            <person name="Xiao X.J."/>
            <person name="Lin M."/>
            <person name="Wu X.Y."/>
            <person name="Wu W.L."/>
            <person name="Chen Y.Y."/>
            <person name="Chang S.B."/>
            <person name="Sakamoto S."/>
            <person name="Ohme-Takagi M."/>
            <person name="Yagi M."/>
            <person name="Zeng S.J."/>
            <person name="Shen C.Y."/>
            <person name="Yeh C.M."/>
            <person name="Luo Y.B."/>
            <person name="Tsai W.C."/>
            <person name="Van de Peer Y."/>
            <person name="Liu Z.J."/>
        </authorList>
    </citation>
    <scope>NUCLEOTIDE SEQUENCE [LARGE SCALE GENOMIC DNA]</scope>
    <source>
        <tissue evidence="3">The whole plant</tissue>
    </source>
</reference>
<dbReference type="AlphaFoldDB" id="A0A2I0WJI7"/>
<sequence>MSDQVILAKELFHKFRFSKSKKDFVSIKVDMEEAYDSMSWSTVNQVLHWFGFPSKFLLLIMECVMNPKFSILINGKSSNCIESKCGFRQGCPLSPYLFIMCSQGMRISPNAPLISHLMYADDIIIFSEGKKKSLKTISAILKNYCRWTGQRVNLSKCSLIFSKSISRSSIRTLSNIMNFKVKKELDILGTKIVLRRLVKSDFNYLIEKAVAKVNMWGNKFISLAGKIILLNASFLSLPIFISTISLIPLSILKEIDKMCRNFLWNKRDENFGIHFVAWNVMCKPKCKGGKGVQSVLDRIRPLRAKLALNFISNPSSLLNKMLSAKYGNDIWEGRNRCYSSSSWKIILNGAKYLYPLLRWNICNGQNVNTMNDVWILD</sequence>
<dbReference type="PANTHER" id="PTHR33116:SF78">
    <property type="entry name" value="OS12G0587133 PROTEIN"/>
    <property type="match status" value="1"/>
</dbReference>
<dbReference type="PANTHER" id="PTHR33116">
    <property type="entry name" value="REVERSE TRANSCRIPTASE ZINC-BINDING DOMAIN-CONTAINING PROTEIN-RELATED-RELATED"/>
    <property type="match status" value="1"/>
</dbReference>
<accession>A0A2I0WJI7</accession>
<dbReference type="STRING" id="906689.A0A2I0WJI7"/>
<keyword evidence="1" id="KW-0472">Membrane</keyword>
<gene>
    <name evidence="3" type="ORF">MA16_Dca018319</name>
</gene>
<dbReference type="Pfam" id="PF00078">
    <property type="entry name" value="RVT_1"/>
    <property type="match status" value="1"/>
</dbReference>
<dbReference type="PROSITE" id="PS50878">
    <property type="entry name" value="RT_POL"/>
    <property type="match status" value="1"/>
</dbReference>
<evidence type="ECO:0000313" key="3">
    <source>
        <dbReference type="EMBL" id="PKU75818.1"/>
    </source>
</evidence>
<evidence type="ECO:0000259" key="2">
    <source>
        <dbReference type="PROSITE" id="PS50878"/>
    </source>
</evidence>
<evidence type="ECO:0000256" key="1">
    <source>
        <dbReference type="SAM" id="Phobius"/>
    </source>
</evidence>
<keyword evidence="4" id="KW-1185">Reference proteome</keyword>
<dbReference type="InterPro" id="IPR043502">
    <property type="entry name" value="DNA/RNA_pol_sf"/>
</dbReference>
<keyword evidence="1" id="KW-1133">Transmembrane helix</keyword>
<keyword evidence="1" id="KW-0812">Transmembrane</keyword>
<dbReference type="EMBL" id="KZ502568">
    <property type="protein sequence ID" value="PKU75818.1"/>
    <property type="molecule type" value="Genomic_DNA"/>
</dbReference>
<dbReference type="SUPFAM" id="SSF56672">
    <property type="entry name" value="DNA/RNA polymerases"/>
    <property type="match status" value="1"/>
</dbReference>
<proteinExistence type="predicted"/>